<feature type="region of interest" description="Disordered" evidence="14">
    <location>
        <begin position="22"/>
        <end position="96"/>
    </location>
</feature>
<evidence type="ECO:0000256" key="11">
    <source>
        <dbReference type="ARBA" id="ARBA00069784"/>
    </source>
</evidence>
<feature type="compositionally biased region" description="Low complexity" evidence="14">
    <location>
        <begin position="458"/>
        <end position="473"/>
    </location>
</feature>
<dbReference type="Proteomes" id="UP001181693">
    <property type="component" value="Unassembled WGS sequence"/>
</dbReference>
<dbReference type="PANTHER" id="PTHR15696">
    <property type="entry name" value="SMG-7 SUPPRESSOR WITH MORPHOLOGICAL EFFECT ON GENITALIA PROTEIN 7"/>
    <property type="match status" value="1"/>
</dbReference>
<reference evidence="16" key="1">
    <citation type="thesis" date="2020" institute="ProQuest LLC" country="789 East Eisenhower Parkway, Ann Arbor, MI, USA">
        <title>Comparative Genomics and Chromosome Evolution.</title>
        <authorList>
            <person name="Mudd A.B."/>
        </authorList>
    </citation>
    <scope>NUCLEOTIDE SEQUENCE</scope>
    <source>
        <strain evidence="16">1538</strain>
        <tissue evidence="16">Blood</tissue>
    </source>
</reference>
<dbReference type="GO" id="GO:0000781">
    <property type="term" value="C:chromosome, telomeric region"/>
    <property type="evidence" value="ECO:0007669"/>
    <property type="project" value="UniProtKB-SubCell"/>
</dbReference>
<dbReference type="GO" id="GO:0005697">
    <property type="term" value="C:telomerase holoenzyme complex"/>
    <property type="evidence" value="ECO:0007669"/>
    <property type="project" value="TreeGrafter"/>
</dbReference>
<feature type="compositionally biased region" description="Basic and acidic residues" evidence="14">
    <location>
        <begin position="329"/>
        <end position="380"/>
    </location>
</feature>
<comment type="domain">
    <text evidence="12">The PINc domain confers endonuclease activity and is expected to bind the catalytic metal ion.</text>
</comment>
<keyword evidence="7 12" id="KW-0378">Hydrolase</keyword>
<keyword evidence="17" id="KW-1185">Reference proteome</keyword>
<dbReference type="PANTHER" id="PTHR15696:SF0">
    <property type="entry name" value="TELOMERASE-BINDING PROTEIN EST1A"/>
    <property type="match status" value="1"/>
</dbReference>
<protein>
    <recommendedName>
        <fullName evidence="11 12">Telomerase-binding protein EST1A</fullName>
        <ecNumber evidence="12">3.1.-.-</ecNumber>
    </recommendedName>
</protein>
<dbReference type="Gene3D" id="1.25.40.10">
    <property type="entry name" value="Tetratricopeptide repeat domain"/>
    <property type="match status" value="1"/>
</dbReference>
<comment type="cofactor">
    <cofactor evidence="1 12">
        <name>Mn(2+)</name>
        <dbReference type="ChEBI" id="CHEBI:29035"/>
    </cofactor>
</comment>
<feature type="coiled-coil region" evidence="13">
    <location>
        <begin position="1166"/>
        <end position="1193"/>
    </location>
</feature>
<keyword evidence="4 12" id="KW-0963">Cytoplasm</keyword>
<dbReference type="EMBL" id="DYDO01000001">
    <property type="protein sequence ID" value="DBA34211.1"/>
    <property type="molecule type" value="Genomic_DNA"/>
</dbReference>
<dbReference type="SUPFAM" id="SSF88723">
    <property type="entry name" value="PIN domain-like"/>
    <property type="match status" value="1"/>
</dbReference>
<keyword evidence="12" id="KW-0479">Metal-binding</keyword>
<feature type="compositionally biased region" description="Basic and acidic residues" evidence="14">
    <location>
        <begin position="30"/>
        <end position="47"/>
    </location>
</feature>
<dbReference type="FunFam" id="1.25.40.10:FF:000094">
    <property type="entry name" value="telomerase-binding protein EST1A isoform X1"/>
    <property type="match status" value="1"/>
</dbReference>
<evidence type="ECO:0000256" key="9">
    <source>
        <dbReference type="ARBA" id="ARBA00023161"/>
    </source>
</evidence>
<dbReference type="Pfam" id="PF10374">
    <property type="entry name" value="EST1"/>
    <property type="match status" value="1"/>
</dbReference>
<dbReference type="GO" id="GO:0042162">
    <property type="term" value="F:telomeric DNA binding"/>
    <property type="evidence" value="ECO:0007669"/>
    <property type="project" value="TreeGrafter"/>
</dbReference>
<evidence type="ECO:0000256" key="4">
    <source>
        <dbReference type="ARBA" id="ARBA00022490"/>
    </source>
</evidence>
<dbReference type="GO" id="GO:0070034">
    <property type="term" value="F:telomerase RNA binding"/>
    <property type="evidence" value="ECO:0007669"/>
    <property type="project" value="TreeGrafter"/>
</dbReference>
<dbReference type="GO" id="GO:0000184">
    <property type="term" value="P:nuclear-transcribed mRNA catabolic process, nonsense-mediated decay"/>
    <property type="evidence" value="ECO:0007669"/>
    <property type="project" value="UniProtKB-KW"/>
</dbReference>
<evidence type="ECO:0000256" key="14">
    <source>
        <dbReference type="SAM" id="MobiDB-lite"/>
    </source>
</evidence>
<evidence type="ECO:0000256" key="8">
    <source>
        <dbReference type="ARBA" id="ARBA00022895"/>
    </source>
</evidence>
<dbReference type="Gene3D" id="3.40.50.1010">
    <property type="entry name" value="5'-nuclease"/>
    <property type="match status" value="1"/>
</dbReference>
<dbReference type="EC" id="3.1.-.-" evidence="12"/>
<evidence type="ECO:0000256" key="12">
    <source>
        <dbReference type="RuleBase" id="RU369098"/>
    </source>
</evidence>
<keyword evidence="6 12" id="KW-0255">Endonuclease</keyword>
<dbReference type="GO" id="GO:0004519">
    <property type="term" value="F:endonuclease activity"/>
    <property type="evidence" value="ECO:0007669"/>
    <property type="project" value="UniProtKB-UniRule"/>
</dbReference>
<proteinExistence type="predicted"/>
<keyword evidence="12" id="KW-0464">Manganese</keyword>
<evidence type="ECO:0000256" key="2">
    <source>
        <dbReference type="ARBA" id="ARBA00004574"/>
    </source>
</evidence>
<comment type="subcellular location">
    <subcellularLocation>
        <location evidence="2 12">Chromosome</location>
        <location evidence="2 12">Telomere</location>
    </subcellularLocation>
    <subcellularLocation>
        <location evidence="12">Nucleus</location>
        <location evidence="12">Nucleolus</location>
    </subcellularLocation>
    <subcellularLocation>
        <location evidence="12">Cytoplasm</location>
        <location evidence="12">Cytosol</location>
    </subcellularLocation>
</comment>
<evidence type="ECO:0000256" key="6">
    <source>
        <dbReference type="ARBA" id="ARBA00022759"/>
    </source>
</evidence>
<feature type="coiled-coil region" evidence="13">
    <location>
        <begin position="772"/>
        <end position="799"/>
    </location>
</feature>
<evidence type="ECO:0000256" key="3">
    <source>
        <dbReference type="ARBA" id="ARBA00022454"/>
    </source>
</evidence>
<feature type="region of interest" description="Disordered" evidence="14">
    <location>
        <begin position="161"/>
        <end position="474"/>
    </location>
</feature>
<evidence type="ECO:0000256" key="10">
    <source>
        <dbReference type="ARBA" id="ARBA00023242"/>
    </source>
</evidence>
<feature type="compositionally biased region" description="Low complexity" evidence="14">
    <location>
        <begin position="236"/>
        <end position="252"/>
    </location>
</feature>
<feature type="compositionally biased region" description="Polar residues" evidence="14">
    <location>
        <begin position="392"/>
        <end position="407"/>
    </location>
</feature>
<name>A0AAV3AYY5_PYXAD</name>
<dbReference type="Pfam" id="PF10373">
    <property type="entry name" value="EST1_DNA_bind"/>
    <property type="match status" value="1"/>
</dbReference>
<evidence type="ECO:0000256" key="13">
    <source>
        <dbReference type="SAM" id="Coils"/>
    </source>
</evidence>
<evidence type="ECO:0000256" key="5">
    <source>
        <dbReference type="ARBA" id="ARBA00022722"/>
    </source>
</evidence>
<comment type="caution">
    <text evidence="16">The sequence shown here is derived from an EMBL/GenBank/DDBJ whole genome shotgun (WGS) entry which is preliminary data.</text>
</comment>
<dbReference type="InterPro" id="IPR019458">
    <property type="entry name" value="Est1-like_N"/>
</dbReference>
<feature type="compositionally biased region" description="Polar residues" evidence="14">
    <location>
        <begin position="76"/>
        <end position="92"/>
    </location>
</feature>
<dbReference type="Pfam" id="PF13638">
    <property type="entry name" value="PIN_4"/>
    <property type="match status" value="1"/>
</dbReference>
<dbReference type="FunFam" id="3.40.50.1010:FF:000014">
    <property type="entry name" value="telomerase-binding protein EST1A isoform X1"/>
    <property type="match status" value="1"/>
</dbReference>
<dbReference type="InterPro" id="IPR029060">
    <property type="entry name" value="PIN-like_dom_sf"/>
</dbReference>
<gene>
    <name evidence="16" type="ORF">GDO54_001791</name>
</gene>
<dbReference type="GO" id="GO:0016787">
    <property type="term" value="F:hydrolase activity"/>
    <property type="evidence" value="ECO:0007669"/>
    <property type="project" value="UniProtKB-KW"/>
</dbReference>
<feature type="region of interest" description="Disordered" evidence="14">
    <location>
        <begin position="113"/>
        <end position="147"/>
    </location>
</feature>
<sequence length="1381" mass="156816">MAATLERVRISASELRDLLAAAESAGSRGAMKEPRQRKDHRRPDIEIYKPGLSRLRNIPKTDVSESGINHTEDFQSAKTNDNDTVNGVSPSATPREYIQEEDDLEHDGLQSMTAEVQDRKSTKRVKKPDRQIYQPGRRLQAPVKESFNDLTEDIIRKTEQLKIVSEESPKNAVKNHNFPPEDGNKASRNDKYKRPDKEKKSKTSDDVYLSRPGKEECKSGQTKRYSHSDKRRTHTRTCSTSSAGSNNSSEEAVLAEVMNRCQEKEKTFGDKKEKMRTKKQMSVSSTDSFEDDYNGWVDGPKPNRNKAKKRQGSTDNGYQVKVYSSKRSISRDNYEFKKESIHRHNSEEDRTRRRGERSTYKGNTDMEKKEPREKSAEPKGKGRGILILPANTDLSNTAGTQELSSTKPLPIASAKGVRGRGRGGANRRLWDPNNPDQKPALKNQSPQLHFLDTDDESAPSSQSESYQSGPQSSFYKFQNSDNPYYYARSPYGYGSYSMPYSMSPNNGIYPGTFLTGYPAQPGQYGSGSYSGSPITAEEVEQHVRTMQQQELGRILRMADSQELQLGNLLSRDTISAEGLSKMTLLRLELLHLYEHCLLTDIEFCDQHNVDQLLWKNVFYQVIEKFRHFLREPSPESEEYRKKLLQVLDEGTMFFDGLLQKLQTTYLFKLEDYMDGMAIRSKPLRKMVKFALISAQRSMICQGDIARYREQAADTCNYGKARSWYLKAQHIAPKNGRPYNQLALLAIYTRRKLDAVYYYMRSLAASNPILTAKESLMSLFEETKRKAEQMEQKQKKAVDSGFNQGPSTAFCHTTEDSTRVEIWIHPTTSTCKSRDGQKCDGLDNLSPSELNKRFLLSFLHAQGKLFTRIGMETFHVVAEKVLKEFKVLLQHSPCTIGSTRMLQLMAINMFSVNNSQNKDGLSEGTRSVVQDQATCLGLSMFSLMVTRCIQLLKNQREEQYSSMIKQAGVTEDDVEVKVSSLPSDLKELLPSVKVWSDWMLGQPDTWNPPPNPLTTFKDPALDVWSVLAEFCNTLTWVNQSEVLLYKDPDDDLSLLILEEDRLLSGFVPLLVAPQEPCYVEKSSDKIIAADCKRVTVLKYFLEALCGQEEPLLAFKGGKYVSVAPVPDAIGKETGSPEGNQLEDQDDVVIEEYTEDSELDSSGAEHDFRELRAKKQELARKLEEQKRRQQKIQAVLDGKTRPLELEIRPLFLVPDTNGFINHLPGLDQLLSSQIYILVIPLIVIHELDGLAKGQEFDQRSAGHTRVLQDKAKKAIQFLEQKFESRDPNLRALTSRGNELDSIAFRSEDISGQKGNNDDLILSCCLHYCKDNAKEFMPSNKDDPIRLRREVVLLTDDRNLRVKALTRHVPVRDIPAFLKWAKVG</sequence>
<dbReference type="CDD" id="cd09885">
    <property type="entry name" value="PIN_Smg6-like"/>
    <property type="match status" value="1"/>
</dbReference>
<feature type="compositionally biased region" description="Basic and acidic residues" evidence="14">
    <location>
        <begin position="261"/>
        <end position="273"/>
    </location>
</feature>
<keyword evidence="10 12" id="KW-0539">Nucleus</keyword>
<evidence type="ECO:0000256" key="1">
    <source>
        <dbReference type="ARBA" id="ARBA00001936"/>
    </source>
</evidence>
<dbReference type="GO" id="GO:0005730">
    <property type="term" value="C:nucleolus"/>
    <property type="evidence" value="ECO:0007669"/>
    <property type="project" value="UniProtKB-SubCell"/>
</dbReference>
<dbReference type="InterPro" id="IPR011990">
    <property type="entry name" value="TPR-like_helical_dom_sf"/>
</dbReference>
<dbReference type="GO" id="GO:0030145">
    <property type="term" value="F:manganese ion binding"/>
    <property type="evidence" value="ECO:0007669"/>
    <property type="project" value="UniProtKB-UniRule"/>
</dbReference>
<comment type="function">
    <text evidence="12">Plays a role in nonsense-mediated mRNA decay.</text>
</comment>
<evidence type="ECO:0000313" key="16">
    <source>
        <dbReference type="EMBL" id="DBA34211.1"/>
    </source>
</evidence>
<feature type="domain" description="PIN" evidence="15">
    <location>
        <begin position="1208"/>
        <end position="1359"/>
    </location>
</feature>
<organism evidence="16 17">
    <name type="scientific">Pyxicephalus adspersus</name>
    <name type="common">African bullfrog</name>
    <dbReference type="NCBI Taxonomy" id="30357"/>
    <lineage>
        <taxon>Eukaryota</taxon>
        <taxon>Metazoa</taxon>
        <taxon>Chordata</taxon>
        <taxon>Craniata</taxon>
        <taxon>Vertebrata</taxon>
        <taxon>Euteleostomi</taxon>
        <taxon>Amphibia</taxon>
        <taxon>Batrachia</taxon>
        <taxon>Anura</taxon>
        <taxon>Neobatrachia</taxon>
        <taxon>Ranoidea</taxon>
        <taxon>Pyxicephalidae</taxon>
        <taxon>Pyxicephalinae</taxon>
        <taxon>Pyxicephalus</taxon>
    </lineage>
</organism>
<dbReference type="InterPro" id="IPR045153">
    <property type="entry name" value="Est1/Ebs1-like"/>
</dbReference>
<keyword evidence="5" id="KW-0540">Nuclease</keyword>
<keyword evidence="8 12" id="KW-0779">Telomere</keyword>
<dbReference type="InterPro" id="IPR002716">
    <property type="entry name" value="PIN_dom"/>
</dbReference>
<keyword evidence="13" id="KW-0175">Coiled coil</keyword>
<comment type="function">
    <text evidence="12">Component of the telomerase ribonucleoprotein (RNP) complex that is essential for the replication of chromosome termini.</text>
</comment>
<keyword evidence="9 12" id="KW-0866">Nonsense-mediated mRNA decay</keyword>
<dbReference type="SMART" id="SM00670">
    <property type="entry name" value="PINc"/>
    <property type="match status" value="1"/>
</dbReference>
<evidence type="ECO:0000256" key="7">
    <source>
        <dbReference type="ARBA" id="ARBA00022801"/>
    </source>
</evidence>
<keyword evidence="3 12" id="KW-0158">Chromosome</keyword>
<evidence type="ECO:0000259" key="15">
    <source>
        <dbReference type="SMART" id="SM00670"/>
    </source>
</evidence>
<dbReference type="GO" id="GO:0005829">
    <property type="term" value="C:cytosol"/>
    <property type="evidence" value="ECO:0007669"/>
    <property type="project" value="UniProtKB-SubCell"/>
</dbReference>
<dbReference type="SUPFAM" id="SSF48452">
    <property type="entry name" value="TPR-like"/>
    <property type="match status" value="1"/>
</dbReference>
<accession>A0AAV3AYY5</accession>
<dbReference type="InterPro" id="IPR018834">
    <property type="entry name" value="DNA/RNA-bd_Est1-type"/>
</dbReference>
<feature type="compositionally biased region" description="Basic and acidic residues" evidence="14">
    <location>
        <begin position="182"/>
        <end position="205"/>
    </location>
</feature>
<evidence type="ECO:0000313" key="17">
    <source>
        <dbReference type="Proteomes" id="UP001181693"/>
    </source>
</evidence>